<name>A0A2P2QKE5_RHIMU</name>
<evidence type="ECO:0000256" key="4">
    <source>
        <dbReference type="ARBA" id="ARBA00022989"/>
    </source>
</evidence>
<evidence type="ECO:0000256" key="2">
    <source>
        <dbReference type="ARBA" id="ARBA00022692"/>
    </source>
</evidence>
<organism evidence="7">
    <name type="scientific">Rhizophora mucronata</name>
    <name type="common">Asiatic mangrove</name>
    <dbReference type="NCBI Taxonomy" id="61149"/>
    <lineage>
        <taxon>Eukaryota</taxon>
        <taxon>Viridiplantae</taxon>
        <taxon>Streptophyta</taxon>
        <taxon>Embryophyta</taxon>
        <taxon>Tracheophyta</taxon>
        <taxon>Spermatophyta</taxon>
        <taxon>Magnoliopsida</taxon>
        <taxon>eudicotyledons</taxon>
        <taxon>Gunneridae</taxon>
        <taxon>Pentapetalae</taxon>
        <taxon>rosids</taxon>
        <taxon>fabids</taxon>
        <taxon>Malpighiales</taxon>
        <taxon>Rhizophoraceae</taxon>
        <taxon>Rhizophora</taxon>
    </lineage>
</organism>
<dbReference type="GO" id="GO:0016020">
    <property type="term" value="C:membrane"/>
    <property type="evidence" value="ECO:0007669"/>
    <property type="project" value="UniProtKB-SubCell"/>
</dbReference>
<reference evidence="7" key="1">
    <citation type="submission" date="2018-02" db="EMBL/GenBank/DDBJ databases">
        <title>Rhizophora mucronata_Transcriptome.</title>
        <authorList>
            <person name="Meera S.P."/>
            <person name="Sreeshan A."/>
            <person name="Augustine A."/>
        </authorList>
    </citation>
    <scope>NUCLEOTIDE SEQUENCE</scope>
    <source>
        <tissue evidence="7">Leaf</tissue>
    </source>
</reference>
<dbReference type="Pfam" id="PF12819">
    <property type="entry name" value="Malectin_like"/>
    <property type="match status" value="1"/>
</dbReference>
<dbReference type="EMBL" id="GGEC01086982">
    <property type="protein sequence ID" value="MBX67466.1"/>
    <property type="molecule type" value="Transcribed_RNA"/>
</dbReference>
<protein>
    <recommendedName>
        <fullName evidence="6">Malectin-like domain-containing protein</fullName>
    </recommendedName>
</protein>
<feature type="domain" description="Malectin-like" evidence="6">
    <location>
        <begin position="3"/>
        <end position="57"/>
    </location>
</feature>
<accession>A0A2P2QKE5</accession>
<evidence type="ECO:0000256" key="1">
    <source>
        <dbReference type="ARBA" id="ARBA00004167"/>
    </source>
</evidence>
<keyword evidence="2" id="KW-0812">Transmembrane</keyword>
<evidence type="ECO:0000256" key="3">
    <source>
        <dbReference type="ARBA" id="ARBA00022729"/>
    </source>
</evidence>
<comment type="subcellular location">
    <subcellularLocation>
        <location evidence="1">Membrane</location>
        <topology evidence="1">Single-pass membrane protein</topology>
    </subcellularLocation>
</comment>
<keyword evidence="5" id="KW-0472">Membrane</keyword>
<dbReference type="AlphaFoldDB" id="A0A2P2QKE5"/>
<evidence type="ECO:0000259" key="6">
    <source>
        <dbReference type="Pfam" id="PF12819"/>
    </source>
</evidence>
<evidence type="ECO:0000256" key="5">
    <source>
        <dbReference type="ARBA" id="ARBA00023136"/>
    </source>
</evidence>
<keyword evidence="3" id="KW-0732">Signal</keyword>
<proteinExistence type="predicted"/>
<evidence type="ECO:0000313" key="7">
    <source>
        <dbReference type="EMBL" id="MBX67466.1"/>
    </source>
</evidence>
<dbReference type="InterPro" id="IPR024788">
    <property type="entry name" value="Malectin-like_Carb-bd_dom"/>
</dbReference>
<sequence length="57" mass="6379">MHHEMIYETKGDGATVCLVNIGDGIPFISSLEATSMMTDFYGLMENKTALFLHIRID</sequence>
<keyword evidence="4" id="KW-1133">Transmembrane helix</keyword>